<dbReference type="HAMAP" id="MF_00473">
    <property type="entry name" value="G6P_isomerase"/>
    <property type="match status" value="1"/>
</dbReference>
<dbReference type="NCBIfam" id="NF001211">
    <property type="entry name" value="PRK00179.1"/>
    <property type="match status" value="1"/>
</dbReference>
<comment type="similarity">
    <text evidence="2 7 8">Belongs to the GPI family.</text>
</comment>
<dbReference type="EMBL" id="CP036501">
    <property type="protein sequence ID" value="UZP74131.1"/>
    <property type="molecule type" value="Genomic_DNA"/>
</dbReference>
<evidence type="ECO:0000256" key="7">
    <source>
        <dbReference type="HAMAP-Rule" id="MF_00473"/>
    </source>
</evidence>
<dbReference type="RefSeq" id="WP_279242936.1">
    <property type="nucleotide sequence ID" value="NZ_CP036501.1"/>
</dbReference>
<dbReference type="InterPro" id="IPR023096">
    <property type="entry name" value="G6P_Isomerase_C"/>
</dbReference>
<accession>A0ABY6Q7C4</accession>
<name>A0ABY6Q7C4_9GAMM</name>
<feature type="active site" description="Proton donor" evidence="7">
    <location>
        <position position="345"/>
    </location>
</feature>
<feature type="active site" evidence="7">
    <location>
        <position position="376"/>
    </location>
</feature>
<dbReference type="GO" id="GO:0004347">
    <property type="term" value="F:glucose-6-phosphate isomerase activity"/>
    <property type="evidence" value="ECO:0007669"/>
    <property type="project" value="UniProtKB-EC"/>
</dbReference>
<keyword evidence="4 7" id="KW-0324">Glycolysis</keyword>
<evidence type="ECO:0000256" key="1">
    <source>
        <dbReference type="ARBA" id="ARBA00004926"/>
    </source>
</evidence>
<comment type="pathway">
    <text evidence="7">Carbohydrate biosynthesis; gluconeogenesis.</text>
</comment>
<comment type="subcellular location">
    <subcellularLocation>
        <location evidence="7">Cytoplasm</location>
    </subcellularLocation>
</comment>
<sequence length="537" mass="57862">MLKSSDADTLSTQASRLRDVSISDLLSNEANRVSELTFRAAGLSLDASKQKIDRAACRDLVSAATNAGLPDAFERLVTGVEVNITEQRAALHTLLRGTAAAECPDLYNEVSETLSRMQCAVENIHSGTHTGASGQVFTDVINIGIGGSDLGPRMICRALDTDTPRLRSHFISNVDPHDLDVVTRDLDPATTLLIICSKTFTTEETLTNAQRARAWLVAGGVAEANIGQHVLAVTTNLDAAATFGISETACFPMWDWVGGRYSVWSAIGLVIALGYGWQVFAELLDGAKALDEHTRETPPDQNLPMMMALLELWNTRFLNTETHVVLPYSQRMEYLADFLQQLTMESNGKRVTLTGAPITDATAPVLWGSAGTIGQHSYYQLLHQGNRAFSADIIFPLTNGNVDLDAHRKLAANALAQSRAFLIGRTPQESKTLAAAKGLAPELAPHFEMSGNHPHSTIVMESVTPATLGALVAAYEHKTYFLSALMGLNAFDQWGVELGKVIGKQIRSTLETGEALGELDASTATLATAWRGANTDD</sequence>
<proteinExistence type="inferred from homology"/>
<keyword evidence="10" id="KW-1185">Reference proteome</keyword>
<dbReference type="SUPFAM" id="SSF53697">
    <property type="entry name" value="SIS domain"/>
    <property type="match status" value="1"/>
</dbReference>
<keyword evidence="5 7" id="KW-0413">Isomerase</keyword>
<dbReference type="PANTHER" id="PTHR11469:SF1">
    <property type="entry name" value="GLUCOSE-6-PHOSPHATE ISOMERASE"/>
    <property type="match status" value="1"/>
</dbReference>
<dbReference type="CDD" id="cd05015">
    <property type="entry name" value="SIS_PGI_1"/>
    <property type="match status" value="1"/>
</dbReference>
<comment type="catalytic activity">
    <reaction evidence="6 7 8">
        <text>alpha-D-glucose 6-phosphate = beta-D-fructose 6-phosphate</text>
        <dbReference type="Rhea" id="RHEA:11816"/>
        <dbReference type="ChEBI" id="CHEBI:57634"/>
        <dbReference type="ChEBI" id="CHEBI:58225"/>
        <dbReference type="EC" id="5.3.1.9"/>
    </reaction>
</comment>
<evidence type="ECO:0000313" key="10">
    <source>
        <dbReference type="Proteomes" id="UP001317963"/>
    </source>
</evidence>
<evidence type="ECO:0000256" key="2">
    <source>
        <dbReference type="ARBA" id="ARBA00006604"/>
    </source>
</evidence>
<dbReference type="PANTHER" id="PTHR11469">
    <property type="entry name" value="GLUCOSE-6-PHOSPHATE ISOMERASE"/>
    <property type="match status" value="1"/>
</dbReference>
<dbReference type="CDD" id="cd05016">
    <property type="entry name" value="SIS_PGI_2"/>
    <property type="match status" value="1"/>
</dbReference>
<dbReference type="InterPro" id="IPR035482">
    <property type="entry name" value="SIS_PGI_2"/>
</dbReference>
<evidence type="ECO:0000256" key="8">
    <source>
        <dbReference type="RuleBase" id="RU000612"/>
    </source>
</evidence>
<organism evidence="9 10">
    <name type="scientific">Candidatus Paraluminiphilus aquimaris</name>
    <dbReference type="NCBI Taxonomy" id="2518994"/>
    <lineage>
        <taxon>Bacteria</taxon>
        <taxon>Pseudomonadati</taxon>
        <taxon>Pseudomonadota</taxon>
        <taxon>Gammaproteobacteria</taxon>
        <taxon>Cellvibrionales</taxon>
        <taxon>Halieaceae</taxon>
        <taxon>Candidatus Paraluminiphilus</taxon>
    </lineage>
</organism>
<dbReference type="Pfam" id="PF00342">
    <property type="entry name" value="PGI"/>
    <property type="match status" value="1"/>
</dbReference>
<dbReference type="Gene3D" id="3.40.50.10490">
    <property type="entry name" value="Glucose-6-phosphate isomerase like protein, domain 1"/>
    <property type="match status" value="2"/>
</dbReference>
<dbReference type="PROSITE" id="PS00765">
    <property type="entry name" value="P_GLUCOSE_ISOMERASE_1"/>
    <property type="match status" value="1"/>
</dbReference>
<dbReference type="PROSITE" id="PS51463">
    <property type="entry name" value="P_GLUCOSE_ISOMERASE_3"/>
    <property type="match status" value="1"/>
</dbReference>
<gene>
    <name evidence="7" type="primary">pgi</name>
    <name evidence="9" type="ORF">E0F26_04965</name>
</gene>
<reference evidence="9 10" key="1">
    <citation type="submission" date="2019-02" db="EMBL/GenBank/DDBJ databases">
        <title>Halieaceae_genomes.</title>
        <authorList>
            <person name="Li S.-H."/>
        </authorList>
    </citation>
    <scope>NUCLEOTIDE SEQUENCE [LARGE SCALE GENOMIC DNA]</scope>
    <source>
        <strain evidence="9 10">JH123</strain>
    </source>
</reference>
<evidence type="ECO:0000256" key="6">
    <source>
        <dbReference type="ARBA" id="ARBA00029321"/>
    </source>
</evidence>
<protein>
    <recommendedName>
        <fullName evidence="7">Glucose-6-phosphate isomerase</fullName>
        <shortName evidence="7">GPI</shortName>
        <ecNumber evidence="7">5.3.1.9</ecNumber>
    </recommendedName>
    <alternativeName>
        <fullName evidence="7">Phosphoglucose isomerase</fullName>
        <shortName evidence="7">PGI</shortName>
    </alternativeName>
    <alternativeName>
        <fullName evidence="7">Phosphohexose isomerase</fullName>
        <shortName evidence="7">PHI</shortName>
    </alternativeName>
</protein>
<dbReference type="Proteomes" id="UP001317963">
    <property type="component" value="Chromosome"/>
</dbReference>
<comment type="pathway">
    <text evidence="1 7 8">Carbohydrate degradation; glycolysis; D-glyceraldehyde 3-phosphate and glycerone phosphate from D-glucose: step 2/4.</text>
</comment>
<feature type="active site" evidence="7">
    <location>
        <position position="500"/>
    </location>
</feature>
<dbReference type="InterPro" id="IPR018189">
    <property type="entry name" value="Phosphoglucose_isomerase_CS"/>
</dbReference>
<comment type="function">
    <text evidence="7">Catalyzes the reversible isomerization of glucose-6-phosphate to fructose-6-phosphate.</text>
</comment>
<dbReference type="InterPro" id="IPR001672">
    <property type="entry name" value="G6P_Isomerase"/>
</dbReference>
<evidence type="ECO:0000256" key="3">
    <source>
        <dbReference type="ARBA" id="ARBA00022432"/>
    </source>
</evidence>
<dbReference type="Gene3D" id="1.10.1390.10">
    <property type="match status" value="1"/>
</dbReference>
<dbReference type="InterPro" id="IPR046348">
    <property type="entry name" value="SIS_dom_sf"/>
</dbReference>
<dbReference type="EC" id="5.3.1.9" evidence="7"/>
<dbReference type="PRINTS" id="PR00662">
    <property type="entry name" value="G6PISOMERASE"/>
</dbReference>
<dbReference type="InterPro" id="IPR035476">
    <property type="entry name" value="SIS_PGI_1"/>
</dbReference>
<evidence type="ECO:0000313" key="9">
    <source>
        <dbReference type="EMBL" id="UZP74131.1"/>
    </source>
</evidence>
<evidence type="ECO:0000256" key="4">
    <source>
        <dbReference type="ARBA" id="ARBA00023152"/>
    </source>
</evidence>
<dbReference type="PROSITE" id="PS00174">
    <property type="entry name" value="P_GLUCOSE_ISOMERASE_2"/>
    <property type="match status" value="1"/>
</dbReference>
<evidence type="ECO:0000256" key="5">
    <source>
        <dbReference type="ARBA" id="ARBA00023235"/>
    </source>
</evidence>
<keyword evidence="3 7" id="KW-0312">Gluconeogenesis</keyword>
<keyword evidence="7" id="KW-0963">Cytoplasm</keyword>